<evidence type="ECO:0000256" key="1">
    <source>
        <dbReference type="ARBA" id="ARBA00001946"/>
    </source>
</evidence>
<accession>A0ABQ1LZT2</accession>
<keyword evidence="4" id="KW-0808">Transferase</keyword>
<keyword evidence="7" id="KW-0786">Thiamine pyrophosphate</keyword>
<dbReference type="RefSeq" id="WP_188462448.1">
    <property type="nucleotide sequence ID" value="NZ_BAABHU010000005.1"/>
</dbReference>
<evidence type="ECO:0000256" key="7">
    <source>
        <dbReference type="ARBA" id="ARBA00023052"/>
    </source>
</evidence>
<dbReference type="Gene3D" id="3.40.50.970">
    <property type="match status" value="2"/>
</dbReference>
<comment type="catalytic activity">
    <reaction evidence="8">
        <text>D-sedoheptulose 7-phosphate + D-glyceraldehyde 3-phosphate = aldehydo-D-ribose 5-phosphate + D-xylulose 5-phosphate</text>
        <dbReference type="Rhea" id="RHEA:10508"/>
        <dbReference type="ChEBI" id="CHEBI:57483"/>
        <dbReference type="ChEBI" id="CHEBI:57737"/>
        <dbReference type="ChEBI" id="CHEBI:58273"/>
        <dbReference type="ChEBI" id="CHEBI:59776"/>
        <dbReference type="EC" id="2.2.1.1"/>
    </reaction>
</comment>
<feature type="domain" description="Transketolase-like pyrimidine-binding" evidence="9">
    <location>
        <begin position="352"/>
        <end position="534"/>
    </location>
</feature>
<evidence type="ECO:0000256" key="3">
    <source>
        <dbReference type="ARBA" id="ARBA00007131"/>
    </source>
</evidence>
<evidence type="ECO:0000256" key="2">
    <source>
        <dbReference type="ARBA" id="ARBA00001964"/>
    </source>
</evidence>
<proteinExistence type="inferred from homology"/>
<dbReference type="SUPFAM" id="SSF52518">
    <property type="entry name" value="Thiamin diphosphate-binding fold (THDP-binding)"/>
    <property type="match status" value="2"/>
</dbReference>
<comment type="cofactor">
    <cofactor evidence="1">
        <name>Mg(2+)</name>
        <dbReference type="ChEBI" id="CHEBI:18420"/>
    </cofactor>
</comment>
<dbReference type="CDD" id="cd07033">
    <property type="entry name" value="TPP_PYR_DXS_TK_like"/>
    <property type="match status" value="1"/>
</dbReference>
<dbReference type="Pfam" id="PF22613">
    <property type="entry name" value="Transketolase_C_1"/>
    <property type="match status" value="1"/>
</dbReference>
<dbReference type="Gene3D" id="3.40.50.920">
    <property type="match status" value="1"/>
</dbReference>
<dbReference type="PANTHER" id="PTHR43522:SF2">
    <property type="entry name" value="TRANSKETOLASE 1-RELATED"/>
    <property type="match status" value="1"/>
</dbReference>
<dbReference type="CDD" id="cd02012">
    <property type="entry name" value="TPP_TK"/>
    <property type="match status" value="1"/>
</dbReference>
<dbReference type="InterPro" id="IPR055152">
    <property type="entry name" value="Transketolase-like_C_2"/>
</dbReference>
<evidence type="ECO:0000256" key="6">
    <source>
        <dbReference type="ARBA" id="ARBA00022842"/>
    </source>
</evidence>
<name>A0ABQ1LZT2_9BACT</name>
<keyword evidence="11" id="KW-1185">Reference proteome</keyword>
<dbReference type="PANTHER" id="PTHR43522">
    <property type="entry name" value="TRANSKETOLASE"/>
    <property type="match status" value="1"/>
</dbReference>
<comment type="cofactor">
    <cofactor evidence="2">
        <name>thiamine diphosphate</name>
        <dbReference type="ChEBI" id="CHEBI:58937"/>
    </cofactor>
</comment>
<organism evidence="10 11">
    <name type="scientific">Marivirga lumbricoides</name>
    <dbReference type="NCBI Taxonomy" id="1046115"/>
    <lineage>
        <taxon>Bacteria</taxon>
        <taxon>Pseudomonadati</taxon>
        <taxon>Bacteroidota</taxon>
        <taxon>Cytophagia</taxon>
        <taxon>Cytophagales</taxon>
        <taxon>Marivirgaceae</taxon>
        <taxon>Marivirga</taxon>
    </lineage>
</organism>
<dbReference type="InterPro" id="IPR005475">
    <property type="entry name" value="Transketolase-like_Pyr-bd"/>
</dbReference>
<evidence type="ECO:0000256" key="8">
    <source>
        <dbReference type="ARBA" id="ARBA00049473"/>
    </source>
</evidence>
<dbReference type="EMBL" id="BMEC01000005">
    <property type="protein sequence ID" value="GGC32654.1"/>
    <property type="molecule type" value="Genomic_DNA"/>
</dbReference>
<dbReference type="Proteomes" id="UP000636010">
    <property type="component" value="Unassembled WGS sequence"/>
</dbReference>
<dbReference type="PROSITE" id="PS00802">
    <property type="entry name" value="TRANSKETOLASE_2"/>
    <property type="match status" value="1"/>
</dbReference>
<dbReference type="SMART" id="SM00861">
    <property type="entry name" value="Transket_pyr"/>
    <property type="match status" value="1"/>
</dbReference>
<evidence type="ECO:0000256" key="4">
    <source>
        <dbReference type="ARBA" id="ARBA00022679"/>
    </source>
</evidence>
<evidence type="ECO:0000256" key="5">
    <source>
        <dbReference type="ARBA" id="ARBA00022723"/>
    </source>
</evidence>
<dbReference type="Pfam" id="PF00456">
    <property type="entry name" value="Transketolase_N"/>
    <property type="match status" value="1"/>
</dbReference>
<sequence length="677" mass="74625">MEKNIDLRSADTIRYLSIAMVEKAQSGHPGGPMGGADFMHILYSEFLKFDPDDMNWHNRDRFFLDPGHLSAMLYSQLHLLGKYSKYDLENFRQWGSSTPGHPEVDKDRGIENTSGPLGQGHAMGIGAAIAAKFLVQRFGSWLDHTIYTYISDGGIQEEISQGVGRIAGFLGLNNLVMFFDSNDVQLSTVTADVTSENTAMKYEAWGWKVLTIDGHNHDAIRKALKEAQDEQEKPVLIIGKTIMGKGCVDGEGKSFEGAVELHGKPVGKTGASFEKTLVNLGADSKNPFLVPQEVTEYYQSILERKRKEAASKKEEELTWRKDNPDLVNKLDLFLSGKTPPIDYSTIIQKANSASRDASSVVLAELADNVENLIVASADLSNSDKTDGFLKKTTSFKYHDYSGHFLQAGVAEFSMAALANGMALHGGVIPVVGTFFIFSDYQKPALRLSALMELPVIYLWTHDAFRVGEDGPTHQPIEQEAQIRLMEKLKNHSGNKSFLAIRPADAHETTVAWQMALENTFTPTGLILSRQAIKDLPHEDRYTQAQGAKKGAYVVKEGQDAKIILLGNGSEVSTLFEASELLEKDGISVDIVSVPSEGLFRSQSQNYQKSVLNSGKFFIGLTAGLPATLESLVGWNGEVIGLDHFGYSAPAEVLDQKFGFTAEEIYKKVKIFHKKLNL</sequence>
<dbReference type="Pfam" id="PF02779">
    <property type="entry name" value="Transket_pyr"/>
    <property type="match status" value="1"/>
</dbReference>
<comment type="caution">
    <text evidence="10">The sequence shown here is derived from an EMBL/GenBank/DDBJ whole genome shotgun (WGS) entry which is preliminary data.</text>
</comment>
<keyword evidence="6" id="KW-0460">Magnesium</keyword>
<evidence type="ECO:0000313" key="11">
    <source>
        <dbReference type="Proteomes" id="UP000636010"/>
    </source>
</evidence>
<protein>
    <submittedName>
        <fullName evidence="10">Transketolase</fullName>
    </submittedName>
</protein>
<keyword evidence="5" id="KW-0479">Metal-binding</keyword>
<gene>
    <name evidence="10" type="ORF">GCM10011506_17630</name>
</gene>
<comment type="similarity">
    <text evidence="3">Belongs to the transketolase family.</text>
</comment>
<dbReference type="InterPro" id="IPR009014">
    <property type="entry name" value="Transketo_C/PFOR_II"/>
</dbReference>
<dbReference type="InterPro" id="IPR033247">
    <property type="entry name" value="Transketolase_fam"/>
</dbReference>
<dbReference type="SUPFAM" id="SSF52922">
    <property type="entry name" value="TK C-terminal domain-like"/>
    <property type="match status" value="1"/>
</dbReference>
<evidence type="ECO:0000259" key="9">
    <source>
        <dbReference type="SMART" id="SM00861"/>
    </source>
</evidence>
<dbReference type="InterPro" id="IPR020826">
    <property type="entry name" value="Transketolase_BS"/>
</dbReference>
<dbReference type="InterPro" id="IPR005474">
    <property type="entry name" value="Transketolase_N"/>
</dbReference>
<evidence type="ECO:0000313" key="10">
    <source>
        <dbReference type="EMBL" id="GGC32654.1"/>
    </source>
</evidence>
<dbReference type="InterPro" id="IPR029061">
    <property type="entry name" value="THDP-binding"/>
</dbReference>
<reference evidence="11" key="1">
    <citation type="journal article" date="2019" name="Int. J. Syst. Evol. Microbiol.">
        <title>The Global Catalogue of Microorganisms (GCM) 10K type strain sequencing project: providing services to taxonomists for standard genome sequencing and annotation.</title>
        <authorList>
            <consortium name="The Broad Institute Genomics Platform"/>
            <consortium name="The Broad Institute Genome Sequencing Center for Infectious Disease"/>
            <person name="Wu L."/>
            <person name="Ma J."/>
        </authorList>
    </citation>
    <scope>NUCLEOTIDE SEQUENCE [LARGE SCALE GENOMIC DNA]</scope>
    <source>
        <strain evidence="11">CGMCC 1.10832</strain>
    </source>
</reference>